<dbReference type="PANTHER" id="PTHR43701">
    <property type="entry name" value="MEMBRANE TRANSPORTER PROTEIN MJ0441-RELATED"/>
    <property type="match status" value="1"/>
</dbReference>
<organism evidence="6 7">
    <name type="scientific">Ramlibacter ginsenosidimutans</name>
    <dbReference type="NCBI Taxonomy" id="502333"/>
    <lineage>
        <taxon>Bacteria</taxon>
        <taxon>Pseudomonadati</taxon>
        <taxon>Pseudomonadota</taxon>
        <taxon>Betaproteobacteria</taxon>
        <taxon>Burkholderiales</taxon>
        <taxon>Comamonadaceae</taxon>
        <taxon>Ramlibacter</taxon>
    </lineage>
</organism>
<dbReference type="Proteomes" id="UP000630528">
    <property type="component" value="Unassembled WGS sequence"/>
</dbReference>
<evidence type="ECO:0000256" key="5">
    <source>
        <dbReference type="RuleBase" id="RU363041"/>
    </source>
</evidence>
<keyword evidence="5" id="KW-1003">Cell membrane</keyword>
<evidence type="ECO:0000256" key="2">
    <source>
        <dbReference type="ARBA" id="ARBA00022692"/>
    </source>
</evidence>
<feature type="transmembrane region" description="Helical" evidence="5">
    <location>
        <begin position="185"/>
        <end position="208"/>
    </location>
</feature>
<dbReference type="InterPro" id="IPR051598">
    <property type="entry name" value="TSUP/Inactive_protease-like"/>
</dbReference>
<keyword evidence="3 5" id="KW-1133">Transmembrane helix</keyword>
<comment type="subcellular location">
    <subcellularLocation>
        <location evidence="5">Cell membrane</location>
        <topology evidence="5">Multi-pass membrane protein</topology>
    </subcellularLocation>
    <subcellularLocation>
        <location evidence="1">Membrane</location>
        <topology evidence="1">Multi-pass membrane protein</topology>
    </subcellularLocation>
</comment>
<reference evidence="6" key="1">
    <citation type="journal article" date="2012" name="J. Microbiol. Biotechnol.">
        <title>Ramlibacter ginsenosidimutans sp. nov., with ginsenoside-converting activity.</title>
        <authorList>
            <person name="Wang L."/>
            <person name="An D.S."/>
            <person name="Kim S.G."/>
            <person name="Jin F.X."/>
            <person name="Kim S.C."/>
            <person name="Lee S.T."/>
            <person name="Im W.T."/>
        </authorList>
    </citation>
    <scope>NUCLEOTIDE SEQUENCE</scope>
    <source>
        <strain evidence="6">KACC 17527</strain>
    </source>
</reference>
<sequence>MALGAVVGAVLALTGAGGGILAVPLLVFVLHLPIARSAPVGLIAVGLASAFGAALGLRDGIVRYRAAAVIGVAGMLLAPLGVRIGKVVPNGPLTVAFACVLAYVAVRMLRAAGRSAHDQSAQPAAKAPCALNPATGRLVWTLPCGRALAATGVVSGLLSGLLGVGGGFVIVPSLTRFTNLETRSVVATSLAVIALVSVGGVSAAAAQGMVDWDIAVPFSAGAVLALLLGRRVAARLAGAHVQRAFAITSLAVSVLMVGRGLGWIAS</sequence>
<accession>A0A934TT24</accession>
<evidence type="ECO:0000256" key="1">
    <source>
        <dbReference type="ARBA" id="ARBA00004141"/>
    </source>
</evidence>
<gene>
    <name evidence="6" type="ORF">JJB11_13185</name>
</gene>
<feature type="transmembrane region" description="Helical" evidence="5">
    <location>
        <begin position="64"/>
        <end position="82"/>
    </location>
</feature>
<keyword evidence="4 5" id="KW-0472">Membrane</keyword>
<proteinExistence type="inferred from homology"/>
<feature type="transmembrane region" description="Helical" evidence="5">
    <location>
        <begin position="245"/>
        <end position="265"/>
    </location>
</feature>
<comment type="similarity">
    <text evidence="5">Belongs to the 4-toluene sulfonate uptake permease (TSUP) (TC 2.A.102) family.</text>
</comment>
<reference evidence="6" key="2">
    <citation type="submission" date="2021-01" db="EMBL/GenBank/DDBJ databases">
        <authorList>
            <person name="Kang M."/>
        </authorList>
    </citation>
    <scope>NUCLEOTIDE SEQUENCE</scope>
    <source>
        <strain evidence="6">KACC 17527</strain>
    </source>
</reference>
<name>A0A934TT24_9BURK</name>
<keyword evidence="2 5" id="KW-0812">Transmembrane</keyword>
<comment type="caution">
    <text evidence="6">The sequence shown here is derived from an EMBL/GenBank/DDBJ whole genome shotgun (WGS) entry which is preliminary data.</text>
</comment>
<dbReference type="PANTHER" id="PTHR43701:SF2">
    <property type="entry name" value="MEMBRANE TRANSPORTER PROTEIN YJNA-RELATED"/>
    <property type="match status" value="1"/>
</dbReference>
<dbReference type="AlphaFoldDB" id="A0A934TT24"/>
<dbReference type="RefSeq" id="WP_201172664.1">
    <property type="nucleotide sequence ID" value="NZ_JAEPWM010000005.1"/>
</dbReference>
<keyword evidence="7" id="KW-1185">Reference proteome</keyword>
<feature type="transmembrane region" description="Helical" evidence="5">
    <location>
        <begin position="38"/>
        <end position="57"/>
    </location>
</feature>
<dbReference type="GO" id="GO:0005886">
    <property type="term" value="C:plasma membrane"/>
    <property type="evidence" value="ECO:0007669"/>
    <property type="project" value="UniProtKB-SubCell"/>
</dbReference>
<feature type="transmembrane region" description="Helical" evidence="5">
    <location>
        <begin position="88"/>
        <end position="106"/>
    </location>
</feature>
<evidence type="ECO:0000256" key="4">
    <source>
        <dbReference type="ARBA" id="ARBA00023136"/>
    </source>
</evidence>
<evidence type="ECO:0000313" key="7">
    <source>
        <dbReference type="Proteomes" id="UP000630528"/>
    </source>
</evidence>
<evidence type="ECO:0000313" key="6">
    <source>
        <dbReference type="EMBL" id="MBK6007049.1"/>
    </source>
</evidence>
<evidence type="ECO:0000256" key="3">
    <source>
        <dbReference type="ARBA" id="ARBA00022989"/>
    </source>
</evidence>
<dbReference type="EMBL" id="JAEPWM010000005">
    <property type="protein sequence ID" value="MBK6007049.1"/>
    <property type="molecule type" value="Genomic_DNA"/>
</dbReference>
<feature type="transmembrane region" description="Helical" evidence="5">
    <location>
        <begin position="214"/>
        <end position="233"/>
    </location>
</feature>
<dbReference type="Pfam" id="PF01925">
    <property type="entry name" value="TauE"/>
    <property type="match status" value="1"/>
</dbReference>
<dbReference type="InterPro" id="IPR002781">
    <property type="entry name" value="TM_pro_TauE-like"/>
</dbReference>
<protein>
    <recommendedName>
        <fullName evidence="5">Probable membrane transporter protein</fullName>
    </recommendedName>
</protein>